<feature type="compositionally biased region" description="Acidic residues" evidence="3">
    <location>
        <begin position="315"/>
        <end position="326"/>
    </location>
</feature>
<accession>A0A080ZRG1</accession>
<dbReference type="EMBL" id="ANJA01002569">
    <property type="protein sequence ID" value="ETO69222.1"/>
    <property type="molecule type" value="Genomic_DNA"/>
</dbReference>
<evidence type="ECO:0000256" key="2">
    <source>
        <dbReference type="ARBA" id="ARBA00023212"/>
    </source>
</evidence>
<feature type="compositionally biased region" description="Basic and acidic residues" evidence="3">
    <location>
        <begin position="196"/>
        <end position="205"/>
    </location>
</feature>
<evidence type="ECO:0000313" key="4">
    <source>
        <dbReference type="EMBL" id="ETO69222.1"/>
    </source>
</evidence>
<dbReference type="AlphaFoldDB" id="A0A080ZRG1"/>
<dbReference type="PANTHER" id="PTHR15431:SF9">
    <property type="entry name" value="CENTROSOMAL PROTEIN 43"/>
    <property type="match status" value="1"/>
</dbReference>
<feature type="compositionally biased region" description="Acidic residues" evidence="3">
    <location>
        <begin position="394"/>
        <end position="434"/>
    </location>
</feature>
<sequence>MLPALQPAPTAEELALKEQVTQVLTSQGVLAKLRAELRAAVFEVMHEREGFVKTNEAPKLSDFPMEIRTTALSLIVDCMRFFHWEHALRVLLAETNAKDEPTDSSLLAKKLGLTSSSSSNKPTLFQLIESTVGNADQSAMPARTPTTTQRNDFDAEDEDEVRQPPNAPESKAQPWKQHVEVVQQPPLKAIETSKAAIKDEAKNIDAESSAEIEESMAEEVPSGSELEESNCTNYEDERSQEESYVGNKQSTILNSRRLDKEDEDNNKVLESSHEKENGESDDDNAMSLQAPPPAPARLPALPPLVASPNIAFSGDADDDFDAEEEAERLRKLDAALQAMEAEDDTGTLQQLKASLQIELQEQDSFVSSGGLAQVEESDGDGKEDEAEASKGTKEEDDDGYGSSDFEEEEEIASEISEEMESVPDLSDKEDESEDGAAVAASEADPPCVLQNDTRVDSEDALNSYDYIEDVEKRGW</sequence>
<dbReference type="OrthoDB" id="2160638at2759"/>
<evidence type="ECO:0000256" key="3">
    <source>
        <dbReference type="SAM" id="MobiDB-lite"/>
    </source>
</evidence>
<evidence type="ECO:0000313" key="5">
    <source>
        <dbReference type="Proteomes" id="UP000028582"/>
    </source>
</evidence>
<feature type="compositionally biased region" description="Acidic residues" evidence="3">
    <location>
        <begin position="375"/>
        <end position="386"/>
    </location>
</feature>
<evidence type="ECO:0000256" key="1">
    <source>
        <dbReference type="ARBA" id="ARBA00022490"/>
    </source>
</evidence>
<evidence type="ECO:0008006" key="6">
    <source>
        <dbReference type="Google" id="ProtNLM"/>
    </source>
</evidence>
<feature type="region of interest" description="Disordered" evidence="3">
    <location>
        <begin position="194"/>
        <end position="327"/>
    </location>
</feature>
<comment type="caution">
    <text evidence="4">The sequence shown here is derived from an EMBL/GenBank/DDBJ whole genome shotgun (WGS) entry which is preliminary data.</text>
</comment>
<reference evidence="4 5" key="1">
    <citation type="submission" date="2013-11" db="EMBL/GenBank/DDBJ databases">
        <title>The Genome Sequence of Phytophthora parasitica P1976.</title>
        <authorList>
            <consortium name="The Broad Institute Genomics Platform"/>
            <person name="Russ C."/>
            <person name="Tyler B."/>
            <person name="Panabieres F."/>
            <person name="Shan W."/>
            <person name="Tripathy S."/>
            <person name="Grunwald N."/>
            <person name="Machado M."/>
            <person name="Johnson C.S."/>
            <person name="Walker B."/>
            <person name="Young S."/>
            <person name="Zeng Q."/>
            <person name="Gargeya S."/>
            <person name="Fitzgerald M."/>
            <person name="Haas B."/>
            <person name="Abouelleil A."/>
            <person name="Allen A.W."/>
            <person name="Alvarado L."/>
            <person name="Arachchi H.M."/>
            <person name="Berlin A.M."/>
            <person name="Chapman S.B."/>
            <person name="Gainer-Dewar J."/>
            <person name="Goldberg J."/>
            <person name="Griggs A."/>
            <person name="Gujja S."/>
            <person name="Hansen M."/>
            <person name="Howarth C."/>
            <person name="Imamovic A."/>
            <person name="Ireland A."/>
            <person name="Larimer J."/>
            <person name="McCowan C."/>
            <person name="Murphy C."/>
            <person name="Pearson M."/>
            <person name="Poon T.W."/>
            <person name="Priest M."/>
            <person name="Roberts A."/>
            <person name="Saif S."/>
            <person name="Shea T."/>
            <person name="Sisk P."/>
            <person name="Sykes S."/>
            <person name="Wortman J."/>
            <person name="Nusbaum C."/>
            <person name="Birren B."/>
        </authorList>
    </citation>
    <scope>NUCLEOTIDE SEQUENCE [LARGE SCALE GENOMIC DNA]</scope>
    <source>
        <strain evidence="4 5">P1976</strain>
    </source>
</reference>
<feature type="compositionally biased region" description="Basic and acidic residues" evidence="3">
    <location>
        <begin position="256"/>
        <end position="278"/>
    </location>
</feature>
<feature type="region of interest" description="Disordered" evidence="3">
    <location>
        <begin position="364"/>
        <end position="455"/>
    </location>
</feature>
<keyword evidence="1" id="KW-0963">Cytoplasm</keyword>
<dbReference type="PANTHER" id="PTHR15431">
    <property type="entry name" value="FGFR1 ONCOGENE PARTNER/LISH DOMAIN-CONTAINING PROTEIN"/>
    <property type="match status" value="1"/>
</dbReference>
<feature type="region of interest" description="Disordered" evidence="3">
    <location>
        <begin position="135"/>
        <end position="176"/>
    </location>
</feature>
<feature type="compositionally biased region" description="Acidic residues" evidence="3">
    <location>
        <begin position="208"/>
        <end position="217"/>
    </location>
</feature>
<name>A0A080ZRG1_PHYNI</name>
<feature type="compositionally biased region" description="Pro residues" evidence="3">
    <location>
        <begin position="290"/>
        <end position="302"/>
    </location>
</feature>
<gene>
    <name evidence="4" type="ORF">F444_14143</name>
</gene>
<dbReference type="Proteomes" id="UP000028582">
    <property type="component" value="Unassembled WGS sequence"/>
</dbReference>
<organism evidence="4 5">
    <name type="scientific">Phytophthora nicotianae P1976</name>
    <dbReference type="NCBI Taxonomy" id="1317066"/>
    <lineage>
        <taxon>Eukaryota</taxon>
        <taxon>Sar</taxon>
        <taxon>Stramenopiles</taxon>
        <taxon>Oomycota</taxon>
        <taxon>Peronosporomycetes</taxon>
        <taxon>Peronosporales</taxon>
        <taxon>Peronosporaceae</taxon>
        <taxon>Phytophthora</taxon>
    </lineage>
</organism>
<proteinExistence type="predicted"/>
<dbReference type="Gene3D" id="1.20.960.40">
    <property type="match status" value="1"/>
</dbReference>
<keyword evidence="2" id="KW-0206">Cytoskeleton</keyword>
<protein>
    <recommendedName>
        <fullName evidence="6">LisH domain-containing protein</fullName>
    </recommendedName>
</protein>